<dbReference type="NCBIfam" id="TIGR01451">
    <property type="entry name" value="B_ant_repeat"/>
    <property type="match status" value="2"/>
</dbReference>
<keyword evidence="4" id="KW-1185">Reference proteome</keyword>
<dbReference type="STRING" id="1604334.SAMN05421546_2355"/>
<dbReference type="InterPro" id="IPR011044">
    <property type="entry name" value="Quino_amine_DH_bsu"/>
</dbReference>
<dbReference type="InterPro" id="IPR001434">
    <property type="entry name" value="OmcB-like_DUF11"/>
</dbReference>
<dbReference type="EMBL" id="FTLW01000006">
    <property type="protein sequence ID" value="SIR08790.1"/>
    <property type="molecule type" value="Genomic_DNA"/>
</dbReference>
<feature type="domain" description="DUF11" evidence="1">
    <location>
        <begin position="232"/>
        <end position="354"/>
    </location>
</feature>
<dbReference type="SUPFAM" id="SSF50969">
    <property type="entry name" value="YVTN repeat-like/Quinoprotein amine dehydrogenase"/>
    <property type="match status" value="1"/>
</dbReference>
<dbReference type="Pfam" id="PF21959">
    <property type="entry name" value="DUF6923"/>
    <property type="match status" value="1"/>
</dbReference>
<dbReference type="Pfam" id="PF01345">
    <property type="entry name" value="DUF11"/>
    <property type="match status" value="1"/>
</dbReference>
<evidence type="ECO:0000259" key="1">
    <source>
        <dbReference type="Pfam" id="PF01345"/>
    </source>
</evidence>
<gene>
    <name evidence="3" type="ORF">SAMN05421546_2355</name>
</gene>
<dbReference type="InterPro" id="IPR054215">
    <property type="entry name" value="DUF6923"/>
</dbReference>
<protein>
    <submittedName>
        <fullName evidence="3">Conserved repeat domain-containing protein</fullName>
    </submittedName>
</protein>
<dbReference type="AlphaFoldDB" id="A0A1N6Y2J4"/>
<dbReference type="InterPro" id="IPR047589">
    <property type="entry name" value="DUF11_rpt"/>
</dbReference>
<organism evidence="3 4">
    <name type="scientific">Solilutibacter tolerans</name>
    <dbReference type="NCBI Taxonomy" id="1604334"/>
    <lineage>
        <taxon>Bacteria</taxon>
        <taxon>Pseudomonadati</taxon>
        <taxon>Pseudomonadota</taxon>
        <taxon>Gammaproteobacteria</taxon>
        <taxon>Lysobacterales</taxon>
        <taxon>Lysobacteraceae</taxon>
        <taxon>Solilutibacter</taxon>
    </lineage>
</organism>
<name>A0A1N6Y2J4_9GAMM</name>
<evidence type="ECO:0000313" key="4">
    <source>
        <dbReference type="Proteomes" id="UP000241788"/>
    </source>
</evidence>
<proteinExistence type="predicted"/>
<accession>A0A1N6Y2J4</accession>
<reference evidence="4" key="1">
    <citation type="submission" date="2017-01" db="EMBL/GenBank/DDBJ databases">
        <authorList>
            <person name="Varghese N."/>
            <person name="Submissions S."/>
        </authorList>
    </citation>
    <scope>NUCLEOTIDE SEQUENCE [LARGE SCALE GENOMIC DNA]</scope>
    <source>
        <strain evidence="4">UM1</strain>
    </source>
</reference>
<sequence>MFLAQGSPTTLSNVNTNQNPLTFPSVGTAGIAYNAVAFNPLDNYLYAIQVNTTNLIRISSTGAVTNLGAVPNLPTGNNYIAGEISPSGVFYVKSGTNGTQIHRINLSPNPDTAAATTISLSQDIGNIPDLTWSGGYLYGRKFNGAAGVPEQLYRIDPATGNAIAIGPAVNDDIAFGGLIGAPNGVYGFANNGSGFYEFNLTTGGFALISGAPGSSNNDAAHCTSENVTFGADLSISKTDGATTYVPGNVVYTIVVRNSGPFGAAGNLVSDPLPSGITSATWTCGSATNGAACGSPSGNGAINDSGLDLPANSQVTYTLTLQVPASFTGDLTNIAGVTPGDSTIDTNASNNSATDTDTLASGSATTYSLTVTNAGPGPANGSTLRDQPGTGLNCTTASCTSTTGAAACPTQTGAALYSALTSANGVTLPTLPSGGTVTITVSCTAP</sequence>
<evidence type="ECO:0000259" key="2">
    <source>
        <dbReference type="Pfam" id="PF21959"/>
    </source>
</evidence>
<evidence type="ECO:0000313" key="3">
    <source>
        <dbReference type="EMBL" id="SIR08790.1"/>
    </source>
</evidence>
<dbReference type="Proteomes" id="UP000241788">
    <property type="component" value="Unassembled WGS sequence"/>
</dbReference>
<feature type="domain" description="DUF6923" evidence="2">
    <location>
        <begin position="2"/>
        <end position="223"/>
    </location>
</feature>